<dbReference type="PANTHER" id="PTHR37540">
    <property type="entry name" value="TRANSCRIPTION FACTOR (ACR-2), PUTATIVE-RELATED-RELATED"/>
    <property type="match status" value="1"/>
</dbReference>
<dbReference type="RefSeq" id="XP_031021427.1">
    <property type="nucleotide sequence ID" value="XM_031154568.1"/>
</dbReference>
<dbReference type="EMBL" id="QKXC01000009">
    <property type="protein sequence ID" value="RBR26836.1"/>
    <property type="molecule type" value="Genomic_DNA"/>
</dbReference>
<dbReference type="OrthoDB" id="3469466at2759"/>
<dbReference type="AlphaFoldDB" id="A0A366SDU2"/>
<name>A0A366SDU2_9HYPO</name>
<evidence type="ECO:0000313" key="1">
    <source>
        <dbReference type="EMBL" id="RBR26836.1"/>
    </source>
</evidence>
<accession>A0A366SDU2</accession>
<gene>
    <name evidence="1" type="ORF">FIESC28_00417</name>
</gene>
<dbReference type="PANTHER" id="PTHR37540:SF5">
    <property type="entry name" value="TRANSCRIPTION FACTOR DOMAIN-CONTAINING PROTEIN"/>
    <property type="match status" value="1"/>
</dbReference>
<reference evidence="1 2" key="1">
    <citation type="submission" date="2018-06" db="EMBL/GenBank/DDBJ databases">
        <title>Fusarium incarnatum-equiseti species complex species 28.</title>
        <authorList>
            <person name="Gardiner D.M."/>
        </authorList>
    </citation>
    <scope>NUCLEOTIDE SEQUENCE [LARGE SCALE GENOMIC DNA]</scope>
    <source>
        <strain evidence="1 2">FIESC_28</strain>
    </source>
</reference>
<evidence type="ECO:0000313" key="2">
    <source>
        <dbReference type="Proteomes" id="UP000253153"/>
    </source>
</evidence>
<organism evidence="1 2">
    <name type="scientific">Fusarium coffeatum</name>
    <dbReference type="NCBI Taxonomy" id="231269"/>
    <lineage>
        <taxon>Eukaryota</taxon>
        <taxon>Fungi</taxon>
        <taxon>Dikarya</taxon>
        <taxon>Ascomycota</taxon>
        <taxon>Pezizomycotina</taxon>
        <taxon>Sordariomycetes</taxon>
        <taxon>Hypocreomycetidae</taxon>
        <taxon>Hypocreales</taxon>
        <taxon>Nectriaceae</taxon>
        <taxon>Fusarium</taxon>
        <taxon>Fusarium incarnatum-equiseti species complex</taxon>
    </lineage>
</organism>
<keyword evidence="2" id="KW-1185">Reference proteome</keyword>
<dbReference type="Proteomes" id="UP000253153">
    <property type="component" value="Unassembled WGS sequence"/>
</dbReference>
<evidence type="ECO:0008006" key="3">
    <source>
        <dbReference type="Google" id="ProtNLM"/>
    </source>
</evidence>
<sequence length="520" mass="58522">MHNGQSPVSSNGREFYFLPIATTNPTNRRETELRHASARSYLAKSMHRHKRKITDEIQGTVIPIDGPTGTRWRSVLLCTVPDKIVDQHTKMLLHYCTQSFWPGFEVGSAAFHIPSFARDYNTLMSQGPAMIHALLWSAAVSLSYRRKAKVTDKGSLMHYNQALKCILQDISRPIAEIPEQTLYAILSVTGPEVSLEDGEGIVRRAFDPPLKELAWIHVYGRRLHIDAHATALIRIVDLKGGIHKLKSTEFQASFNYMDLTRAAQKLIRPHLPVSRLYGRVRETHDRRQFFGYAADLASWSCTEEPSEQIDRLVAGGLTTALQEVIYDMRAWVTVIEGYHCGLLKSLDTSLLAAHRDLIQQRLLATLPDEEALIEEDIETAASINNLIRTALLIFSLGVIFPITYAPPYHRLARRLRCQLEQHVAQASPDLLTWLGMLGVLCCEQVGNDLRGWFVQFLGIVEQQRPSARAWSTTKQESLEPFLWSALSCDAAAKVAWREVQEGSRGWESTAWSGILGTICG</sequence>
<comment type="caution">
    <text evidence="1">The sequence shown here is derived from an EMBL/GenBank/DDBJ whole genome shotgun (WGS) entry which is preliminary data.</text>
</comment>
<protein>
    <recommendedName>
        <fullName evidence="3">Transcription factor domain-containing protein</fullName>
    </recommendedName>
</protein>
<proteinExistence type="predicted"/>
<dbReference type="GeneID" id="41989864"/>